<protein>
    <submittedName>
        <fullName evidence="1">Uncharacterized protein</fullName>
    </submittedName>
</protein>
<dbReference type="KEGG" id="lrs:PX52LOC_05946"/>
<proteinExistence type="predicted"/>
<organism evidence="1 2">
    <name type="scientific">Limnoglobus roseus</name>
    <dbReference type="NCBI Taxonomy" id="2598579"/>
    <lineage>
        <taxon>Bacteria</taxon>
        <taxon>Pseudomonadati</taxon>
        <taxon>Planctomycetota</taxon>
        <taxon>Planctomycetia</taxon>
        <taxon>Gemmatales</taxon>
        <taxon>Gemmataceae</taxon>
        <taxon>Limnoglobus</taxon>
    </lineage>
</organism>
<evidence type="ECO:0000313" key="1">
    <source>
        <dbReference type="EMBL" id="QEL18899.1"/>
    </source>
</evidence>
<evidence type="ECO:0000313" key="2">
    <source>
        <dbReference type="Proteomes" id="UP000324974"/>
    </source>
</evidence>
<name>A0A5C1AHI4_9BACT</name>
<dbReference type="AlphaFoldDB" id="A0A5C1AHI4"/>
<dbReference type="RefSeq" id="WP_149113343.1">
    <property type="nucleotide sequence ID" value="NZ_CP042425.1"/>
</dbReference>
<dbReference type="EMBL" id="CP042425">
    <property type="protein sequence ID" value="QEL18899.1"/>
    <property type="molecule type" value="Genomic_DNA"/>
</dbReference>
<dbReference type="Proteomes" id="UP000324974">
    <property type="component" value="Chromosome"/>
</dbReference>
<gene>
    <name evidence="1" type="ORF">PX52LOC_05946</name>
</gene>
<sequence length="188" mass="19994">MPDVGDILQAADAIDRVVDAAAAAAVKRKQVLEAVKAGKGDARLLPSVAQELTKFSDDRKKLVAAFERLRAGMKAAEAALEKLAAHAKTEVAVLDELSADTAKVPLDKHPALRDLKDSADALGRKVAGVAAEVKKTSEAFAGDPYLGSTELYANKYDQVPGLLREAASELRKLDDMCKRIADETNGLK</sequence>
<accession>A0A5C1AHI4</accession>
<keyword evidence="2" id="KW-1185">Reference proteome</keyword>
<reference evidence="2" key="1">
    <citation type="submission" date="2019-08" db="EMBL/GenBank/DDBJ databases">
        <title>Limnoglobus roseus gen. nov., sp. nov., a novel freshwater planctomycete with a giant genome from the family Gemmataceae.</title>
        <authorList>
            <person name="Kulichevskaya I.S."/>
            <person name="Naumoff D.G."/>
            <person name="Miroshnikov K."/>
            <person name="Ivanova A."/>
            <person name="Philippov D.A."/>
            <person name="Hakobyan A."/>
            <person name="Rijpstra I.C."/>
            <person name="Sinninghe Damste J.S."/>
            <person name="Liesack W."/>
            <person name="Dedysh S.N."/>
        </authorList>
    </citation>
    <scope>NUCLEOTIDE SEQUENCE [LARGE SCALE GENOMIC DNA]</scope>
    <source>
        <strain evidence="2">PX52</strain>
    </source>
</reference>